<dbReference type="AlphaFoldDB" id="A0A9X1TJF5"/>
<proteinExistence type="predicted"/>
<protein>
    <submittedName>
        <fullName evidence="1">Uncharacterized protein</fullName>
    </submittedName>
</protein>
<dbReference type="RefSeq" id="WP_234762844.1">
    <property type="nucleotide sequence ID" value="NZ_JAKEIP010000040.1"/>
</dbReference>
<accession>A0A9X1TJF5</accession>
<comment type="caution">
    <text evidence="1">The sequence shown here is derived from an EMBL/GenBank/DDBJ whole genome shotgun (WGS) entry which is preliminary data.</text>
</comment>
<keyword evidence="2" id="KW-1185">Reference proteome</keyword>
<organism evidence="1 2">
    <name type="scientific">Streptomyces muensis</name>
    <dbReference type="NCBI Taxonomy" id="1077944"/>
    <lineage>
        <taxon>Bacteria</taxon>
        <taxon>Bacillati</taxon>
        <taxon>Actinomycetota</taxon>
        <taxon>Actinomycetes</taxon>
        <taxon>Kitasatosporales</taxon>
        <taxon>Streptomycetaceae</taxon>
        <taxon>Streptomyces</taxon>
    </lineage>
</organism>
<dbReference type="EMBL" id="JAKEIP010000040">
    <property type="protein sequence ID" value="MCF1594596.1"/>
    <property type="molecule type" value="Genomic_DNA"/>
</dbReference>
<evidence type="ECO:0000313" key="1">
    <source>
        <dbReference type="EMBL" id="MCF1594596.1"/>
    </source>
</evidence>
<name>A0A9X1TJF5_STRM4</name>
<evidence type="ECO:0000313" key="2">
    <source>
        <dbReference type="Proteomes" id="UP001139384"/>
    </source>
</evidence>
<reference evidence="1" key="1">
    <citation type="submission" date="2022-01" db="EMBL/GenBank/DDBJ databases">
        <title>Draft Genome Sequences of Seven Type Strains of the Genus Streptomyces.</title>
        <authorList>
            <person name="Aziz S."/>
            <person name="Coretto E."/>
            <person name="Chronakova A."/>
            <person name="Sproer C."/>
            <person name="Huber K."/>
            <person name="Nouioui I."/>
            <person name="Gross H."/>
        </authorList>
    </citation>
    <scope>NUCLEOTIDE SEQUENCE</scope>
    <source>
        <strain evidence="1">DSM 103493</strain>
    </source>
</reference>
<dbReference type="Proteomes" id="UP001139384">
    <property type="component" value="Unassembled WGS sequence"/>
</dbReference>
<sequence>MPDESSFSCTATIDDGTWTLDFGDGKTTRGTWALQGGRLALQVPEDLGGGGPGDMEEAAAENVPASVGDSLSLFLPWQPPGFPGVSDDQRLDVNYSGKNGVLRIRHMESSGMTIHTCTRL</sequence>
<gene>
    <name evidence="1" type="ORF">L0P92_13615</name>
</gene>